<dbReference type="EMBL" id="VSSQ01045008">
    <property type="protein sequence ID" value="MPM98881.1"/>
    <property type="molecule type" value="Genomic_DNA"/>
</dbReference>
<evidence type="ECO:0000313" key="2">
    <source>
        <dbReference type="EMBL" id="MPM98881.1"/>
    </source>
</evidence>
<gene>
    <name evidence="2" type="ORF">SDC9_146071</name>
</gene>
<name>A0A645EC17_9ZZZZ</name>
<evidence type="ECO:0000256" key="1">
    <source>
        <dbReference type="SAM" id="Phobius"/>
    </source>
</evidence>
<keyword evidence="1" id="KW-1133">Transmembrane helix</keyword>
<sequence length="77" mass="8494">MRCIKYLVGQVIICSIYSIYSLGTMETLQHFLRMEGGIGIPQSAANFDCPGIDKAQYGRLFGKGQSCGQCFTYTVTI</sequence>
<keyword evidence="1" id="KW-0812">Transmembrane</keyword>
<dbReference type="AlphaFoldDB" id="A0A645EC17"/>
<comment type="caution">
    <text evidence="2">The sequence shown here is derived from an EMBL/GenBank/DDBJ whole genome shotgun (WGS) entry which is preliminary data.</text>
</comment>
<organism evidence="2">
    <name type="scientific">bioreactor metagenome</name>
    <dbReference type="NCBI Taxonomy" id="1076179"/>
    <lineage>
        <taxon>unclassified sequences</taxon>
        <taxon>metagenomes</taxon>
        <taxon>ecological metagenomes</taxon>
    </lineage>
</organism>
<feature type="transmembrane region" description="Helical" evidence="1">
    <location>
        <begin position="6"/>
        <end position="25"/>
    </location>
</feature>
<protein>
    <submittedName>
        <fullName evidence="2">Uncharacterized protein</fullName>
    </submittedName>
</protein>
<reference evidence="2" key="1">
    <citation type="submission" date="2019-08" db="EMBL/GenBank/DDBJ databases">
        <authorList>
            <person name="Kucharzyk K."/>
            <person name="Murdoch R.W."/>
            <person name="Higgins S."/>
            <person name="Loffler F."/>
        </authorList>
    </citation>
    <scope>NUCLEOTIDE SEQUENCE</scope>
</reference>
<accession>A0A645EC17</accession>
<keyword evidence="1" id="KW-0472">Membrane</keyword>
<proteinExistence type="predicted"/>